<reference evidence="13 14" key="1">
    <citation type="submission" date="2019-08" db="EMBL/GenBank/DDBJ databases">
        <authorList>
            <person name="Alioto T."/>
            <person name="Alioto T."/>
            <person name="Gomez Garrido J."/>
        </authorList>
    </citation>
    <scope>NUCLEOTIDE SEQUENCE [LARGE SCALE GENOMIC DNA]</scope>
</reference>
<feature type="binding site" evidence="10">
    <location>
        <position position="634"/>
    </location>
    <ligand>
        <name>Zn(2+)</name>
        <dbReference type="ChEBI" id="CHEBI:29105"/>
        <label>1</label>
    </ligand>
</feature>
<evidence type="ECO:0000256" key="6">
    <source>
        <dbReference type="ARBA" id="ARBA00022801"/>
    </source>
</evidence>
<keyword evidence="7" id="KW-0114">cAMP</keyword>
<dbReference type="GO" id="GO:0046872">
    <property type="term" value="F:metal ion binding"/>
    <property type="evidence" value="ECO:0007669"/>
    <property type="project" value="UniProtKB-KW"/>
</dbReference>
<dbReference type="AlphaFoldDB" id="A0A5E4MBX6"/>
<comment type="pathway">
    <text evidence="2">Purine metabolism; 3',5'-cyclic AMP degradation; AMP from 3',5'-cyclic AMP: step 1/1.</text>
</comment>
<dbReference type="OrthoDB" id="189220at2759"/>
<dbReference type="Pfam" id="PF13426">
    <property type="entry name" value="PAS_9"/>
    <property type="match status" value="1"/>
</dbReference>
<feature type="active site" description="Proton donor" evidence="8">
    <location>
        <position position="593"/>
    </location>
</feature>
<dbReference type="InterPro" id="IPR023088">
    <property type="entry name" value="PDEase"/>
</dbReference>
<name>A0A5E4MBX6_9HEMI</name>
<dbReference type="GO" id="GO:0007165">
    <property type="term" value="P:signal transduction"/>
    <property type="evidence" value="ECO:0007669"/>
    <property type="project" value="InterPro"/>
</dbReference>
<dbReference type="GO" id="GO:0004115">
    <property type="term" value="F:3',5'-cyclic-AMP phosphodiesterase activity"/>
    <property type="evidence" value="ECO:0007669"/>
    <property type="project" value="UniProtKB-EC"/>
</dbReference>
<dbReference type="InterPro" id="IPR000014">
    <property type="entry name" value="PAS"/>
</dbReference>
<feature type="binding site" evidence="9">
    <location>
        <position position="634"/>
    </location>
    <ligand>
        <name>AMP</name>
        <dbReference type="ChEBI" id="CHEBI:456215"/>
    </ligand>
</feature>
<dbReference type="SUPFAM" id="SSF109604">
    <property type="entry name" value="HD-domain/PDEase-like"/>
    <property type="match status" value="1"/>
</dbReference>
<dbReference type="InterPro" id="IPR057304">
    <property type="entry name" value="PDE8-like_REC_N"/>
</dbReference>
<feature type="binding site" evidence="10">
    <location>
        <position position="765"/>
    </location>
    <ligand>
        <name>Zn(2+)</name>
        <dbReference type="ChEBI" id="CHEBI:29105"/>
        <label>1</label>
    </ligand>
</feature>
<dbReference type="SMART" id="SM00091">
    <property type="entry name" value="PAS"/>
    <property type="match status" value="1"/>
</dbReference>
<evidence type="ECO:0000256" key="8">
    <source>
        <dbReference type="PIRSR" id="PIRSR623088-1"/>
    </source>
</evidence>
<evidence type="ECO:0000259" key="11">
    <source>
        <dbReference type="PROSITE" id="PS50112"/>
    </source>
</evidence>
<proteinExistence type="inferred from homology"/>
<sequence>MGCVSSSKDVFEYHYDAIEKTNSDTLGRILHDQTANTDVWNTEIAVRNNNDLTENRLLNIPSEMWDNCCRRSGSASDLSRDTVDAYSPINRSDSPLAQTPENNYMFGCSKYIQDLRPNPTLKNILAVTSKEDSVWQSIATTARNLDWTVNRVTSSEEALECFHKGNGVPAVAFVDCRYQNDKTVDAHQIARSLRSIRKNAHVVLVALVRKSFVVKNEKDVTSILTSGFNKIIVETCNKNVWIKELQQLEKEDITMRSMLAQQDAVLAALDKTKDLVIITDLKHNIQYMNKSGSMILGYAAEDVVNKPLAAFHQLGDIDQITKKLEKNIEWDGKVSWKCKNGEHVYLQCRASPFRSFGKETTNYIYVQESIGEGHGYPRGSVPSIRKGSYDLKSINSDDFSFKGAQSARRQSLAKLHNLPLEAPITKVISLICTAQENSNDQVVQILDKVVDILRVTELYSSHLKTENIKYDDPVTSDLIGALITQGPVHVTSTRRSSNDSATVKSQPYGLGIAKMNFMASVTPQIKELLDMALYWDFNVFKLEELTMKRPLVHLGMNLLTHFEVHKTLGCDERTLHAWLTVVESHYHAKNTYHNSTHAADVLQATAMFLEKDRIKRLLDQLDEACCLIAAITHDIDHPGKSSAFLCNSQNDLAILYNDISVLESHHAALTFKLTTRDDRLNIFKGLEKDTYKVVRQNVIDMILATEMTKHFEHLAKFVSVCNKPSTLDDAPIDGLTPSEVSPEILAPTSAEEINLVKRMLIKCADVSNPTRPLKMCVEWAKRIADEYFNQTDEEKINHLPVVMPMFDRATCSIPKSQIGFMDYIINDMFETWDSFIDMPEMLYYMRSNYQYWKDLEEKGTISYSDVCKMPLATTLPKIPESGGNNAEN</sequence>
<dbReference type="EC" id="3.1.4.53" evidence="4"/>
<comment type="cofactor">
    <cofactor evidence="1">
        <name>a divalent metal cation</name>
        <dbReference type="ChEBI" id="CHEBI:60240"/>
    </cofactor>
</comment>
<dbReference type="SUPFAM" id="SSF55785">
    <property type="entry name" value="PYP-like sensor domain (PAS domain)"/>
    <property type="match status" value="1"/>
</dbReference>
<evidence type="ECO:0000256" key="4">
    <source>
        <dbReference type="ARBA" id="ARBA00012276"/>
    </source>
</evidence>
<dbReference type="Pfam" id="PF00233">
    <property type="entry name" value="PDEase_I"/>
    <property type="match status" value="1"/>
</dbReference>
<feature type="binding site" evidence="9">
    <location>
        <position position="817"/>
    </location>
    <ligand>
        <name>AMP</name>
        <dbReference type="ChEBI" id="CHEBI:456215"/>
    </ligand>
</feature>
<dbReference type="InterPro" id="IPR002073">
    <property type="entry name" value="PDEase_catalytic_dom"/>
</dbReference>
<feature type="domain" description="PDEase" evidence="12">
    <location>
        <begin position="517"/>
        <end position="859"/>
    </location>
</feature>
<feature type="binding site" evidence="10">
    <location>
        <position position="633"/>
    </location>
    <ligand>
        <name>Zn(2+)</name>
        <dbReference type="ChEBI" id="CHEBI:29105"/>
        <label>1</label>
    </ligand>
</feature>
<dbReference type="InterPro" id="IPR003607">
    <property type="entry name" value="HD/PDEase_dom"/>
</dbReference>
<dbReference type="Gene3D" id="3.30.450.20">
    <property type="entry name" value="PAS domain"/>
    <property type="match status" value="1"/>
</dbReference>
<dbReference type="CDD" id="cd00077">
    <property type="entry name" value="HDc"/>
    <property type="match status" value="1"/>
</dbReference>
<dbReference type="EMBL" id="CABPRJ010000480">
    <property type="protein sequence ID" value="VVC28352.1"/>
    <property type="molecule type" value="Genomic_DNA"/>
</dbReference>
<evidence type="ECO:0000256" key="10">
    <source>
        <dbReference type="PIRSR" id="PIRSR623088-3"/>
    </source>
</evidence>
<dbReference type="NCBIfam" id="TIGR00229">
    <property type="entry name" value="sensory_box"/>
    <property type="match status" value="1"/>
</dbReference>
<evidence type="ECO:0000256" key="5">
    <source>
        <dbReference type="ARBA" id="ARBA00022723"/>
    </source>
</evidence>
<evidence type="ECO:0000256" key="3">
    <source>
        <dbReference type="ARBA" id="ARBA00006437"/>
    </source>
</evidence>
<organism evidence="13 14">
    <name type="scientific">Cinara cedri</name>
    <dbReference type="NCBI Taxonomy" id="506608"/>
    <lineage>
        <taxon>Eukaryota</taxon>
        <taxon>Metazoa</taxon>
        <taxon>Ecdysozoa</taxon>
        <taxon>Arthropoda</taxon>
        <taxon>Hexapoda</taxon>
        <taxon>Insecta</taxon>
        <taxon>Pterygota</taxon>
        <taxon>Neoptera</taxon>
        <taxon>Paraneoptera</taxon>
        <taxon>Hemiptera</taxon>
        <taxon>Sternorrhyncha</taxon>
        <taxon>Aphidomorpha</taxon>
        <taxon>Aphidoidea</taxon>
        <taxon>Aphididae</taxon>
        <taxon>Lachninae</taxon>
        <taxon>Cinara</taxon>
    </lineage>
</organism>
<comment type="similarity">
    <text evidence="3">Belongs to the cyclic nucleotide phosphodiesterase family. PDE8 subfamily.</text>
</comment>
<dbReference type="Gene3D" id="1.10.1300.10">
    <property type="entry name" value="3'5'-cyclic nucleotide phosphodiesterase, catalytic domain"/>
    <property type="match status" value="1"/>
</dbReference>
<keyword evidence="14" id="KW-1185">Reference proteome</keyword>
<dbReference type="UniPathway" id="UPA00762">
    <property type="reaction ID" value="UER00747"/>
</dbReference>
<evidence type="ECO:0000256" key="2">
    <source>
        <dbReference type="ARBA" id="ARBA00004703"/>
    </source>
</evidence>
<gene>
    <name evidence="13" type="ORF">CINCED_3A011827</name>
</gene>
<evidence type="ECO:0000259" key="12">
    <source>
        <dbReference type="PROSITE" id="PS51845"/>
    </source>
</evidence>
<evidence type="ECO:0000256" key="1">
    <source>
        <dbReference type="ARBA" id="ARBA00001968"/>
    </source>
</evidence>
<evidence type="ECO:0000256" key="9">
    <source>
        <dbReference type="PIRSR" id="PIRSR623088-2"/>
    </source>
</evidence>
<dbReference type="InterPro" id="IPR036971">
    <property type="entry name" value="PDEase_catalytic_dom_sf"/>
</dbReference>
<feature type="binding site" evidence="10">
    <location>
        <position position="634"/>
    </location>
    <ligand>
        <name>Zn(2+)</name>
        <dbReference type="ChEBI" id="CHEBI:29105"/>
        <label>2</label>
    </ligand>
</feature>
<protein>
    <recommendedName>
        <fullName evidence="4">3',5'-cyclic-AMP phosphodiesterase</fullName>
        <ecNumber evidence="4">3.1.4.53</ecNumber>
    </recommendedName>
</protein>
<feature type="domain" description="PAS" evidence="11">
    <location>
        <begin position="261"/>
        <end position="331"/>
    </location>
</feature>
<evidence type="ECO:0000256" key="7">
    <source>
        <dbReference type="ARBA" id="ARBA00023149"/>
    </source>
</evidence>
<dbReference type="SMART" id="SM00471">
    <property type="entry name" value="HDc"/>
    <property type="match status" value="1"/>
</dbReference>
<dbReference type="PROSITE" id="PS50112">
    <property type="entry name" value="PAS"/>
    <property type="match status" value="1"/>
</dbReference>
<feature type="binding site" evidence="9">
    <location>
        <begin position="593"/>
        <end position="597"/>
    </location>
    <ligand>
        <name>AMP</name>
        <dbReference type="ChEBI" id="CHEBI:456215"/>
    </ligand>
</feature>
<feature type="binding site" evidence="10">
    <location>
        <position position="597"/>
    </location>
    <ligand>
        <name>Zn(2+)</name>
        <dbReference type="ChEBI" id="CHEBI:29105"/>
        <label>1</label>
    </ligand>
</feature>
<keyword evidence="6" id="KW-0378">Hydrolase</keyword>
<evidence type="ECO:0000313" key="14">
    <source>
        <dbReference type="Proteomes" id="UP000325440"/>
    </source>
</evidence>
<keyword evidence="5 10" id="KW-0479">Metal-binding</keyword>
<dbReference type="CDD" id="cd00130">
    <property type="entry name" value="PAS"/>
    <property type="match status" value="1"/>
</dbReference>
<dbReference type="FunFam" id="1.10.1300.10:FF:000002">
    <property type="entry name" value="Phosphodiesterase"/>
    <property type="match status" value="1"/>
</dbReference>
<dbReference type="GO" id="GO:0006198">
    <property type="term" value="P:cAMP catabolic process"/>
    <property type="evidence" value="ECO:0007669"/>
    <property type="project" value="UniProtKB-UniPathway"/>
</dbReference>
<accession>A0A5E4MBX6</accession>
<feature type="binding site" evidence="9">
    <location>
        <position position="765"/>
    </location>
    <ligand>
        <name>AMP</name>
        <dbReference type="ChEBI" id="CHEBI:456215"/>
    </ligand>
</feature>
<evidence type="ECO:0000313" key="13">
    <source>
        <dbReference type="EMBL" id="VVC28352.1"/>
    </source>
</evidence>
<dbReference type="InterPro" id="IPR035965">
    <property type="entry name" value="PAS-like_dom_sf"/>
</dbReference>
<dbReference type="Pfam" id="PF23198">
    <property type="entry name" value="PDE8A_N"/>
    <property type="match status" value="1"/>
</dbReference>
<dbReference type="PROSITE" id="PS51845">
    <property type="entry name" value="PDEASE_I_2"/>
    <property type="match status" value="1"/>
</dbReference>
<dbReference type="PANTHER" id="PTHR11347">
    <property type="entry name" value="CYCLIC NUCLEOTIDE PHOSPHODIESTERASE"/>
    <property type="match status" value="1"/>
</dbReference>
<dbReference type="PRINTS" id="PR00387">
    <property type="entry name" value="PDIESTERASE1"/>
</dbReference>
<dbReference type="Proteomes" id="UP000325440">
    <property type="component" value="Unassembled WGS sequence"/>
</dbReference>